<comment type="caution">
    <text evidence="2">The sequence shown here is derived from an EMBL/GenBank/DDBJ whole genome shotgun (WGS) entry which is preliminary data.</text>
</comment>
<gene>
    <name evidence="2" type="ORF">BIFLH658_00208</name>
</gene>
<evidence type="ECO:0000313" key="2">
    <source>
        <dbReference type="EMBL" id="VWQ12378.1"/>
    </source>
</evidence>
<keyword evidence="3" id="KW-1185">Reference proteome</keyword>
<keyword evidence="1" id="KW-1133">Transmembrane helix</keyword>
<proteinExistence type="predicted"/>
<keyword evidence="1" id="KW-0472">Membrane</keyword>
<evidence type="ECO:0000313" key="3">
    <source>
        <dbReference type="Proteomes" id="UP000494211"/>
    </source>
</evidence>
<sequence>MENIWQTVKDIAAILGDIGSALVGISTVILIFIHRPSRHGRR</sequence>
<protein>
    <submittedName>
        <fullName evidence="2">Uncharacterized protein</fullName>
    </submittedName>
</protein>
<reference evidence="2 3" key="1">
    <citation type="submission" date="2019-10" db="EMBL/GenBank/DDBJ databases">
        <authorList>
            <consortium name="Melissa Lawson"/>
            <person name="O'neill I."/>
        </authorList>
    </citation>
    <scope>NUCLEOTIDE SEQUENCE [LARGE SCALE GENOMIC DNA]</scope>
    <source>
        <strain evidence="2">LH_658</strain>
    </source>
</reference>
<dbReference type="RefSeq" id="WP_021913380.1">
    <property type="nucleotide sequence ID" value="NZ_CABWJV010000001.1"/>
</dbReference>
<dbReference type="Proteomes" id="UP000494211">
    <property type="component" value="Unassembled WGS sequence"/>
</dbReference>
<evidence type="ECO:0000256" key="1">
    <source>
        <dbReference type="SAM" id="Phobius"/>
    </source>
</evidence>
<organism evidence="2 3">
    <name type="scientific">Bifidobacterium pseudocatenulatum</name>
    <dbReference type="NCBI Taxonomy" id="28026"/>
    <lineage>
        <taxon>Bacteria</taxon>
        <taxon>Bacillati</taxon>
        <taxon>Actinomycetota</taxon>
        <taxon>Actinomycetes</taxon>
        <taxon>Bifidobacteriales</taxon>
        <taxon>Bifidobacteriaceae</taxon>
        <taxon>Bifidobacterium</taxon>
    </lineage>
</organism>
<keyword evidence="1" id="KW-0812">Transmembrane</keyword>
<feature type="transmembrane region" description="Helical" evidence="1">
    <location>
        <begin position="12"/>
        <end position="33"/>
    </location>
</feature>
<dbReference type="EMBL" id="CABWJV010000001">
    <property type="protein sequence ID" value="VWQ12378.1"/>
    <property type="molecule type" value="Genomic_DNA"/>
</dbReference>
<accession>A0ABY6Y8K1</accession>
<name>A0ABY6Y8K1_BIFPS</name>